<proteinExistence type="predicted"/>
<dbReference type="RefSeq" id="WP_008616344.1">
    <property type="nucleotide sequence ID" value="NZ_AONQ01000017.1"/>
</dbReference>
<dbReference type="EMBL" id="AONQ01000017">
    <property type="protein sequence ID" value="EME70458.1"/>
    <property type="molecule type" value="Genomic_DNA"/>
</dbReference>
<organism evidence="1 2">
    <name type="scientific">Paramagnetospirillum caucaseum</name>
    <dbReference type="NCBI Taxonomy" id="1244869"/>
    <lineage>
        <taxon>Bacteria</taxon>
        <taxon>Pseudomonadati</taxon>
        <taxon>Pseudomonadota</taxon>
        <taxon>Alphaproteobacteria</taxon>
        <taxon>Rhodospirillales</taxon>
        <taxon>Magnetospirillaceae</taxon>
        <taxon>Paramagnetospirillum</taxon>
    </lineage>
</organism>
<gene>
    <name evidence="1" type="ORF">H261_08248</name>
</gene>
<keyword evidence="2" id="KW-1185">Reference proteome</keyword>
<reference evidence="1 2" key="1">
    <citation type="journal article" date="2014" name="Genome Announc.">
        <title>Draft Genome Sequence of Magnetospirillum sp. Strain SO-1, a Freshwater Magnetotactic Bacterium Isolated from the Ol'khovka River, Russia.</title>
        <authorList>
            <person name="Grouzdev D.S."/>
            <person name="Dziuba M.V."/>
            <person name="Sukhacheva M.S."/>
            <person name="Mardanov A.V."/>
            <person name="Beletskiy A.V."/>
            <person name="Kuznetsov B.B."/>
            <person name="Skryabin K.G."/>
        </authorList>
    </citation>
    <scope>NUCLEOTIDE SEQUENCE [LARGE SCALE GENOMIC DNA]</scope>
    <source>
        <strain evidence="1 2">SO-1</strain>
    </source>
</reference>
<comment type="caution">
    <text evidence="1">The sequence shown here is derived from an EMBL/GenBank/DDBJ whole genome shotgun (WGS) entry which is preliminary data.</text>
</comment>
<dbReference type="PATRIC" id="fig|1244869.3.peg.1669"/>
<sequence>MNTFTITFNDNRFAGTDLSASNCVALLHEMIKHGTLDLSDEHVSGLQIVETSNELEKKLLAMVPELTRG</sequence>
<dbReference type="AlphaFoldDB" id="M3ACD3"/>
<dbReference type="Proteomes" id="UP000011744">
    <property type="component" value="Unassembled WGS sequence"/>
</dbReference>
<evidence type="ECO:0000313" key="1">
    <source>
        <dbReference type="EMBL" id="EME70458.1"/>
    </source>
</evidence>
<evidence type="ECO:0000313" key="2">
    <source>
        <dbReference type="Proteomes" id="UP000011744"/>
    </source>
</evidence>
<accession>M3ACD3</accession>
<name>M3ACD3_9PROT</name>
<protein>
    <submittedName>
        <fullName evidence="1">Uncharacterized protein</fullName>
    </submittedName>
</protein>